<keyword evidence="2" id="KW-1185">Reference proteome</keyword>
<evidence type="ECO:0000313" key="1">
    <source>
        <dbReference type="EMBL" id="KAK5624384.1"/>
    </source>
</evidence>
<accession>A0AAN7U986</accession>
<dbReference type="AlphaFoldDB" id="A0AAN7U986"/>
<dbReference type="EMBL" id="JAWHQM010000001">
    <property type="protein sequence ID" value="KAK5624384.1"/>
    <property type="molecule type" value="Genomic_DNA"/>
</dbReference>
<evidence type="ECO:0000313" key="2">
    <source>
        <dbReference type="Proteomes" id="UP001305414"/>
    </source>
</evidence>
<gene>
    <name evidence="1" type="ORF">RRF57_000100</name>
</gene>
<protein>
    <submittedName>
        <fullName evidence="1">Uncharacterized protein</fullName>
    </submittedName>
</protein>
<organism evidence="1 2">
    <name type="scientific">Xylaria bambusicola</name>
    <dbReference type="NCBI Taxonomy" id="326684"/>
    <lineage>
        <taxon>Eukaryota</taxon>
        <taxon>Fungi</taxon>
        <taxon>Dikarya</taxon>
        <taxon>Ascomycota</taxon>
        <taxon>Pezizomycotina</taxon>
        <taxon>Sordariomycetes</taxon>
        <taxon>Xylariomycetidae</taxon>
        <taxon>Xylariales</taxon>
        <taxon>Xylariaceae</taxon>
        <taxon>Xylaria</taxon>
    </lineage>
</organism>
<proteinExistence type="predicted"/>
<sequence>MAVATITSFSTPCTELNVIKARGRAIFHINVHIPSRAARFRLCLRGLFTVRSRQPIARKDYSLDSVTLCGYRTVQAMDIEFQSTCGSFRFGNIEHFRIHYGPSSAGAEFKVVGIF</sequence>
<dbReference type="Proteomes" id="UP001305414">
    <property type="component" value="Unassembled WGS sequence"/>
</dbReference>
<reference evidence="1 2" key="1">
    <citation type="submission" date="2023-10" db="EMBL/GenBank/DDBJ databases">
        <title>Draft genome sequence of Xylaria bambusicola isolate GMP-LS, the root and basal stem rot pathogen of sugarcane in Indonesia.</title>
        <authorList>
            <person name="Selvaraj P."/>
            <person name="Muralishankar V."/>
            <person name="Muruganantham S."/>
            <person name="Sp S."/>
            <person name="Haryani S."/>
            <person name="Lau K.J.X."/>
            <person name="Naqvi N.I."/>
        </authorList>
    </citation>
    <scope>NUCLEOTIDE SEQUENCE [LARGE SCALE GENOMIC DNA]</scope>
    <source>
        <strain evidence="1">GMP-LS</strain>
    </source>
</reference>
<name>A0AAN7U986_9PEZI</name>
<comment type="caution">
    <text evidence="1">The sequence shown here is derived from an EMBL/GenBank/DDBJ whole genome shotgun (WGS) entry which is preliminary data.</text>
</comment>